<feature type="domain" description="Tuberin N-terminal" evidence="3">
    <location>
        <begin position="13"/>
        <end position="313"/>
    </location>
</feature>
<comment type="caution">
    <text evidence="4">The sequence shown here is derived from an EMBL/GenBank/DDBJ whole genome shotgun (WGS) entry which is preliminary data.</text>
</comment>
<dbReference type="PANTHER" id="PTHR10063">
    <property type="entry name" value="TUBERIN"/>
    <property type="match status" value="1"/>
</dbReference>
<dbReference type="PANTHER" id="PTHR10063:SF11">
    <property type="entry name" value="RHO GTPASE-ACTIVATING PROTEIN CG5521-RELATED"/>
    <property type="match status" value="1"/>
</dbReference>
<proteinExistence type="predicted"/>
<sequence>MPKLIQTRLAMGVLQTTINLIKFHSAYIDNPIVSIFVSEAIRKMMSAREEDEVLLCLTLIETVVAYRYLPVGALYTALVGLCRIVNVPHLTNRVVKIVRNVFGTCVGSASYDVLIGFINRGADSMLVRSAMFIATFVVCGENRIYSLTPKKDELLRSLYKCLSEESIVRYDELVLYEVVLSLQRLLADPRPNFFGQSWNLILDIITCLYKNTEKVLEPVKRDGILGVLNGVVDRVEHFVDSNLFEGDGEMFIELLDRISQHRPPSSVFKVIEYCKKMATPSRPKWISKLTSLIRRYFIKETRPFINLRILEVVREIYLEHRGCYGHIILRAIVGELITGIERKPNVTVRAQAAYLLTSLGMDEMCEDVEDVLRILRLIILTKYKLPHSPMLNCEKAHDLYAAVVGAVRIFRKKTWQPIPTIPVVAYNILVTFLEHHYRNPMILQKVHNPRIEVFKILFSMKCDLKNYVGFSYGEKSAVEVRNTDLISPFSPYVVLRHNSTRKEKVQDDDDAYSDDSNEYVSTDAGTSGVGILSIYDSNLNYPKCLTNTPVGFSCAEFHSYLYPVLATLVAHHRHIGPDTQQKMIRIFQGGVINRNSAQLCIECVTLCVMEMPVAMGKNISRIISHYSKITQCVSHSQAMLEFLSTLLHFPAMYSSFVQQQFMPIFAIAIPYTNPFKFNHYIVSLAYHVIALWFLKCPIHIRKYAAKYITTVSYIQFFCGMFFSHIHLA</sequence>
<evidence type="ECO:0000259" key="2">
    <source>
        <dbReference type="Pfam" id="PF03542"/>
    </source>
</evidence>
<dbReference type="AlphaFoldDB" id="A0A5B7E2C6"/>
<dbReference type="InterPro" id="IPR024584">
    <property type="entry name" value="Tuberin_N"/>
</dbReference>
<dbReference type="InterPro" id="IPR018515">
    <property type="entry name" value="Tuberin-type_domain"/>
</dbReference>
<dbReference type="Pfam" id="PF11864">
    <property type="entry name" value="DUF3384"/>
    <property type="match status" value="1"/>
</dbReference>
<feature type="domain" description="Tuberin-type" evidence="2">
    <location>
        <begin position="537"/>
        <end position="698"/>
    </location>
</feature>
<dbReference type="InterPro" id="IPR027107">
    <property type="entry name" value="Tuberin/Ral-act_asu"/>
</dbReference>
<dbReference type="GO" id="GO:0005634">
    <property type="term" value="C:nucleus"/>
    <property type="evidence" value="ECO:0007669"/>
    <property type="project" value="InterPro"/>
</dbReference>
<dbReference type="SUPFAM" id="SSF48371">
    <property type="entry name" value="ARM repeat"/>
    <property type="match status" value="1"/>
</dbReference>
<keyword evidence="1" id="KW-1133">Transmembrane helix</keyword>
<evidence type="ECO:0000259" key="3">
    <source>
        <dbReference type="Pfam" id="PF11864"/>
    </source>
</evidence>
<reference evidence="4 5" key="1">
    <citation type="submission" date="2019-05" db="EMBL/GenBank/DDBJ databases">
        <title>Another draft genome of Portunus trituberculatus and its Hox gene families provides insights of decapod evolution.</title>
        <authorList>
            <person name="Jeong J.-H."/>
            <person name="Song I."/>
            <person name="Kim S."/>
            <person name="Choi T."/>
            <person name="Kim D."/>
            <person name="Ryu S."/>
            <person name="Kim W."/>
        </authorList>
    </citation>
    <scope>NUCLEOTIDE SEQUENCE [LARGE SCALE GENOMIC DNA]</scope>
    <source>
        <tissue evidence="4">Muscle</tissue>
    </source>
</reference>
<dbReference type="InterPro" id="IPR003913">
    <property type="entry name" value="Tuberin"/>
</dbReference>
<accession>A0A5B7E2C6</accession>
<dbReference type="PRINTS" id="PR01431">
    <property type="entry name" value="TUBERIN"/>
</dbReference>
<dbReference type="InterPro" id="IPR016024">
    <property type="entry name" value="ARM-type_fold"/>
</dbReference>
<evidence type="ECO:0000313" key="4">
    <source>
        <dbReference type="EMBL" id="MPC28141.1"/>
    </source>
</evidence>
<name>A0A5B7E2C6_PORTR</name>
<keyword evidence="5" id="KW-1185">Reference proteome</keyword>
<evidence type="ECO:0000313" key="5">
    <source>
        <dbReference type="Proteomes" id="UP000324222"/>
    </source>
</evidence>
<feature type="transmembrane region" description="Helical" evidence="1">
    <location>
        <begin position="677"/>
        <end position="695"/>
    </location>
</feature>
<evidence type="ECO:0000256" key="1">
    <source>
        <dbReference type="SAM" id="Phobius"/>
    </source>
</evidence>
<organism evidence="4 5">
    <name type="scientific">Portunus trituberculatus</name>
    <name type="common">Swimming crab</name>
    <name type="synonym">Neptunus trituberculatus</name>
    <dbReference type="NCBI Taxonomy" id="210409"/>
    <lineage>
        <taxon>Eukaryota</taxon>
        <taxon>Metazoa</taxon>
        <taxon>Ecdysozoa</taxon>
        <taxon>Arthropoda</taxon>
        <taxon>Crustacea</taxon>
        <taxon>Multicrustacea</taxon>
        <taxon>Malacostraca</taxon>
        <taxon>Eumalacostraca</taxon>
        <taxon>Eucarida</taxon>
        <taxon>Decapoda</taxon>
        <taxon>Pleocyemata</taxon>
        <taxon>Brachyura</taxon>
        <taxon>Eubrachyura</taxon>
        <taxon>Portunoidea</taxon>
        <taxon>Portunidae</taxon>
        <taxon>Portuninae</taxon>
        <taxon>Portunus</taxon>
    </lineage>
</organism>
<dbReference type="GO" id="GO:0005096">
    <property type="term" value="F:GTPase activator activity"/>
    <property type="evidence" value="ECO:0007669"/>
    <property type="project" value="InterPro"/>
</dbReference>
<dbReference type="OrthoDB" id="5797019at2759"/>
<gene>
    <name evidence="4" type="primary">Tsc2_1</name>
    <name evidence="4" type="ORF">E2C01_021338</name>
</gene>
<dbReference type="Proteomes" id="UP000324222">
    <property type="component" value="Unassembled WGS sequence"/>
</dbReference>
<keyword evidence="1" id="KW-0472">Membrane</keyword>
<dbReference type="Pfam" id="PF03542">
    <property type="entry name" value="Tuberin"/>
    <property type="match status" value="2"/>
</dbReference>
<feature type="transmembrane region" description="Helical" evidence="1">
    <location>
        <begin position="707"/>
        <end position="727"/>
    </location>
</feature>
<dbReference type="EMBL" id="VSRR010001863">
    <property type="protein sequence ID" value="MPC28141.1"/>
    <property type="molecule type" value="Genomic_DNA"/>
</dbReference>
<dbReference type="GO" id="GO:0032007">
    <property type="term" value="P:negative regulation of TOR signaling"/>
    <property type="evidence" value="ECO:0007669"/>
    <property type="project" value="InterPro"/>
</dbReference>
<dbReference type="GO" id="GO:0033596">
    <property type="term" value="C:TSC1-TSC2 complex"/>
    <property type="evidence" value="ECO:0007669"/>
    <property type="project" value="InterPro"/>
</dbReference>
<protein>
    <submittedName>
        <fullName evidence="4">Tuberin</fullName>
    </submittedName>
</protein>
<feature type="domain" description="Tuberin-type" evidence="2">
    <location>
        <begin position="396"/>
        <end position="515"/>
    </location>
</feature>
<keyword evidence="1" id="KW-0812">Transmembrane</keyword>